<accession>A0A1G2BE81</accession>
<protein>
    <submittedName>
        <fullName evidence="2">Uncharacterized protein</fullName>
    </submittedName>
</protein>
<sequence length="611" mass="70848">MSKKQHKIERPASSEVSPFEVAEKEPEKELIDRLGEYVPSIDTIRHPDVAQRLVHETETASQELSEEIELTKKKVTLLQTLEVKNQLAEIDRVGEFNFDNHTNQILLFAEVYESENPYQALLSKLSPEELARLTQKEERLNDYQNEFGTTKKILSLVWKKSEHERKIKSAQQLAKKIARAEIEKNIYAITQTIESAKEDSLKPDRKLADLLRKFCFANYQNIESATQTLQEGLDSHSRARENLENLDELAQFVESIKDRCQGELSWHLNQISYSIKNYKDILDSTEYSFKREKEFTSATSDLEGKIEELKNKIRRLFTEPNPHGGSVPITHERENWSITKEFLQAMKSFNSQIKKAGEVVGVSIEEYKDYYFGQIQEAEAISSGRLLTHATPTAMMYQILERGDLSSVIEQEKKHKTKKRTHAHPDRPELEQKETHDICFNTDSIYGNFSTSEEQIKSYSKIKADMVLIFSENQLLNRRQFVDLDGRHIFDENYSGDTDESPGFSIDLQKMPFMILVSEAEKDKIVDFLKDKSVFKDQLRQLEPEELQVWLEEHLIITPNIDNFKFTEEVKKRFFQSTGLQPKKGYVELTNTQAGFKVGRETTKQFFATAV</sequence>
<name>A0A1G2BE81_9BACT</name>
<dbReference type="EMBL" id="MHKI01000008">
    <property type="protein sequence ID" value="OGY87521.1"/>
    <property type="molecule type" value="Genomic_DNA"/>
</dbReference>
<evidence type="ECO:0000256" key="1">
    <source>
        <dbReference type="SAM" id="MobiDB-lite"/>
    </source>
</evidence>
<organism evidence="2 3">
    <name type="scientific">Candidatus Kerfeldbacteria bacterium RIFOXYB2_FULL_38_14</name>
    <dbReference type="NCBI Taxonomy" id="1798547"/>
    <lineage>
        <taxon>Bacteria</taxon>
        <taxon>Candidatus Kerfeldiibacteriota</taxon>
    </lineage>
</organism>
<proteinExistence type="predicted"/>
<dbReference type="AlphaFoldDB" id="A0A1G2BE81"/>
<evidence type="ECO:0000313" key="3">
    <source>
        <dbReference type="Proteomes" id="UP000176420"/>
    </source>
</evidence>
<evidence type="ECO:0000313" key="2">
    <source>
        <dbReference type="EMBL" id="OGY87521.1"/>
    </source>
</evidence>
<reference evidence="2 3" key="1">
    <citation type="journal article" date="2016" name="Nat. Commun.">
        <title>Thousands of microbial genomes shed light on interconnected biogeochemical processes in an aquifer system.</title>
        <authorList>
            <person name="Anantharaman K."/>
            <person name="Brown C.T."/>
            <person name="Hug L.A."/>
            <person name="Sharon I."/>
            <person name="Castelle C.J."/>
            <person name="Probst A.J."/>
            <person name="Thomas B.C."/>
            <person name="Singh A."/>
            <person name="Wilkins M.J."/>
            <person name="Karaoz U."/>
            <person name="Brodie E.L."/>
            <person name="Williams K.H."/>
            <person name="Hubbard S.S."/>
            <person name="Banfield J.F."/>
        </authorList>
    </citation>
    <scope>NUCLEOTIDE SEQUENCE [LARGE SCALE GENOMIC DNA]</scope>
</reference>
<gene>
    <name evidence="2" type="ORF">A2319_04155</name>
</gene>
<dbReference type="Proteomes" id="UP000176420">
    <property type="component" value="Unassembled WGS sequence"/>
</dbReference>
<feature type="region of interest" description="Disordered" evidence="1">
    <location>
        <begin position="1"/>
        <end position="25"/>
    </location>
</feature>
<comment type="caution">
    <text evidence="2">The sequence shown here is derived from an EMBL/GenBank/DDBJ whole genome shotgun (WGS) entry which is preliminary data.</text>
</comment>